<dbReference type="Pfam" id="PF05132">
    <property type="entry name" value="RNA_pol_Rpc4"/>
    <property type="match status" value="1"/>
</dbReference>
<feature type="compositionally biased region" description="Low complexity" evidence="5">
    <location>
        <begin position="107"/>
        <end position="116"/>
    </location>
</feature>
<keyword evidence="3" id="KW-0804">Transcription</keyword>
<evidence type="ECO:0000256" key="4">
    <source>
        <dbReference type="ARBA" id="ARBA00023242"/>
    </source>
</evidence>
<comment type="caution">
    <text evidence="6">The sequence shown here is derived from an EMBL/GenBank/DDBJ whole genome shotgun (WGS) entry which is preliminary data.</text>
</comment>
<evidence type="ECO:0000256" key="2">
    <source>
        <dbReference type="ARBA" id="ARBA00022478"/>
    </source>
</evidence>
<feature type="compositionally biased region" description="Polar residues" evidence="5">
    <location>
        <begin position="41"/>
        <end position="54"/>
    </location>
</feature>
<dbReference type="PANTHER" id="PTHR13408">
    <property type="entry name" value="DNA-DIRECTED RNA POLYMERASE III"/>
    <property type="match status" value="1"/>
</dbReference>
<dbReference type="InterPro" id="IPR007811">
    <property type="entry name" value="RPC4"/>
</dbReference>
<feature type="region of interest" description="Disordered" evidence="5">
    <location>
        <begin position="409"/>
        <end position="466"/>
    </location>
</feature>
<evidence type="ECO:0000256" key="3">
    <source>
        <dbReference type="ARBA" id="ARBA00023163"/>
    </source>
</evidence>
<name>A0AAW1NXI2_9CHLO</name>
<feature type="compositionally biased region" description="Polar residues" evidence="5">
    <location>
        <begin position="313"/>
        <end position="325"/>
    </location>
</feature>
<dbReference type="GO" id="GO:0003677">
    <property type="term" value="F:DNA binding"/>
    <property type="evidence" value="ECO:0007669"/>
    <property type="project" value="InterPro"/>
</dbReference>
<feature type="region of interest" description="Disordered" evidence="5">
    <location>
        <begin position="1"/>
        <end position="200"/>
    </location>
</feature>
<feature type="region of interest" description="Disordered" evidence="5">
    <location>
        <begin position="313"/>
        <end position="336"/>
    </location>
</feature>
<evidence type="ECO:0000313" key="6">
    <source>
        <dbReference type="EMBL" id="KAK9798492.1"/>
    </source>
</evidence>
<keyword evidence="2" id="KW-0240">DNA-directed RNA polymerase</keyword>
<feature type="compositionally biased region" description="Basic and acidic residues" evidence="5">
    <location>
        <begin position="452"/>
        <end position="466"/>
    </location>
</feature>
<keyword evidence="4" id="KW-0539">Nucleus</keyword>
<dbReference type="EMBL" id="JALJOQ010000098">
    <property type="protein sequence ID" value="KAK9798492.1"/>
    <property type="molecule type" value="Genomic_DNA"/>
</dbReference>
<comment type="subcellular location">
    <subcellularLocation>
        <location evidence="1">Nucleus</location>
    </subcellularLocation>
</comment>
<dbReference type="Proteomes" id="UP001465755">
    <property type="component" value="Unassembled WGS sequence"/>
</dbReference>
<sequence length="466" mass="48238">MADGDAPRTKRIVTGRQRLGSLKEEDPSLRSGSAASASAQRPATNGAPSWASSNPALRAAGSAPAPSGQPSSSKPPTAQRFKPRAPARKSQPRDAPVEKTGNGLPDLAELQAAARLQAERSAERQRAYALHQQRGGARMDGKGVSFGSVSTLGPSAPGKQPGAGMSNRGPGGGGSGSAPGGAGSQAQMSRQMQDAQAAVKRELADIDSYGGAGGAMDMDMDAEPGKQGPPFDYTSFYPTMLPFRPPGAETMEDEGVATESAALELQAQAMFDQEEEDGGAGPGAAEGLGLWPDAGGKHRLMLVQLPDVLPQLHQPQQQGKGSNAHTRSRPAASGLRDLGDGRVGKLLVFESGAVKLQLGDVLLDVSAASLGQCRQEVAMVNAQQNSFTVLGAVTHSAVCTPDLEQLLSNEPVPNWPRADTAHSAPDASDQQQIKLEPAVEMDGLCHASAVKPEQKAMDDDKAGSER</sequence>
<keyword evidence="7" id="KW-1185">Reference proteome</keyword>
<feature type="compositionally biased region" description="Gly residues" evidence="5">
    <location>
        <begin position="169"/>
        <end position="183"/>
    </location>
</feature>
<evidence type="ECO:0008006" key="8">
    <source>
        <dbReference type="Google" id="ProtNLM"/>
    </source>
</evidence>
<feature type="compositionally biased region" description="Polar residues" evidence="5">
    <location>
        <begin position="185"/>
        <end position="194"/>
    </location>
</feature>
<reference evidence="6 7" key="1">
    <citation type="journal article" date="2024" name="Nat. Commun.">
        <title>Phylogenomics reveals the evolutionary origins of lichenization in chlorophyte algae.</title>
        <authorList>
            <person name="Puginier C."/>
            <person name="Libourel C."/>
            <person name="Otte J."/>
            <person name="Skaloud P."/>
            <person name="Haon M."/>
            <person name="Grisel S."/>
            <person name="Petersen M."/>
            <person name="Berrin J.G."/>
            <person name="Delaux P.M."/>
            <person name="Dal Grande F."/>
            <person name="Keller J."/>
        </authorList>
    </citation>
    <scope>NUCLEOTIDE SEQUENCE [LARGE SCALE GENOMIC DNA]</scope>
    <source>
        <strain evidence="6 7">SAG 2036</strain>
    </source>
</reference>
<evidence type="ECO:0000256" key="5">
    <source>
        <dbReference type="SAM" id="MobiDB-lite"/>
    </source>
</evidence>
<accession>A0AAW1NXI2</accession>
<feature type="compositionally biased region" description="Low complexity" evidence="5">
    <location>
        <begin position="55"/>
        <end position="76"/>
    </location>
</feature>
<dbReference type="GO" id="GO:0005666">
    <property type="term" value="C:RNA polymerase III complex"/>
    <property type="evidence" value="ECO:0007669"/>
    <property type="project" value="InterPro"/>
</dbReference>
<dbReference type="GO" id="GO:0042797">
    <property type="term" value="P:tRNA transcription by RNA polymerase III"/>
    <property type="evidence" value="ECO:0007669"/>
    <property type="project" value="TreeGrafter"/>
</dbReference>
<organism evidence="6 7">
    <name type="scientific">Symbiochloris irregularis</name>
    <dbReference type="NCBI Taxonomy" id="706552"/>
    <lineage>
        <taxon>Eukaryota</taxon>
        <taxon>Viridiplantae</taxon>
        <taxon>Chlorophyta</taxon>
        <taxon>core chlorophytes</taxon>
        <taxon>Trebouxiophyceae</taxon>
        <taxon>Trebouxiales</taxon>
        <taxon>Trebouxiaceae</taxon>
        <taxon>Symbiochloris</taxon>
    </lineage>
</organism>
<gene>
    <name evidence="6" type="ORF">WJX73_000739</name>
</gene>
<evidence type="ECO:0000313" key="7">
    <source>
        <dbReference type="Proteomes" id="UP001465755"/>
    </source>
</evidence>
<evidence type="ECO:0000256" key="1">
    <source>
        <dbReference type="ARBA" id="ARBA00004123"/>
    </source>
</evidence>
<dbReference type="PANTHER" id="PTHR13408:SF0">
    <property type="entry name" value="DNA-DIRECTED RNA POLYMERASE III SUBUNIT RPC4"/>
    <property type="match status" value="1"/>
</dbReference>
<proteinExistence type="predicted"/>
<dbReference type="AlphaFoldDB" id="A0AAW1NXI2"/>
<protein>
    <recommendedName>
        <fullName evidence="8">DNA-directed RNA polymerase III subunit RPC4</fullName>
    </recommendedName>
</protein>
<feature type="compositionally biased region" description="Basic and acidic residues" evidence="5">
    <location>
        <begin position="117"/>
        <end position="126"/>
    </location>
</feature>